<protein>
    <recommendedName>
        <fullName evidence="3">AAA domain-containing protein</fullName>
    </recommendedName>
</protein>
<accession>A0A1M7I662</accession>
<dbReference type="InterPro" id="IPR027417">
    <property type="entry name" value="P-loop_NTPase"/>
</dbReference>
<dbReference type="RefSeq" id="WP_073285903.1">
    <property type="nucleotide sequence ID" value="NZ_FRCP01000009.1"/>
</dbReference>
<dbReference type="EMBL" id="FRCP01000009">
    <property type="protein sequence ID" value="SHM35917.1"/>
    <property type="molecule type" value="Genomic_DNA"/>
</dbReference>
<dbReference type="STRING" id="1120996.SAMN02746066_01666"/>
<gene>
    <name evidence="1" type="ORF">SAMN02746066_01666</name>
</gene>
<evidence type="ECO:0008006" key="3">
    <source>
        <dbReference type="Google" id="ProtNLM"/>
    </source>
</evidence>
<evidence type="ECO:0000313" key="1">
    <source>
        <dbReference type="EMBL" id="SHM35917.1"/>
    </source>
</evidence>
<dbReference type="AlphaFoldDB" id="A0A1M7I662"/>
<dbReference type="Proteomes" id="UP000184038">
    <property type="component" value="Unassembled WGS sequence"/>
</dbReference>
<name>A0A1M7I662_9FIRM</name>
<evidence type="ECO:0000313" key="2">
    <source>
        <dbReference type="Proteomes" id="UP000184038"/>
    </source>
</evidence>
<dbReference type="SUPFAM" id="SSF52540">
    <property type="entry name" value="P-loop containing nucleoside triphosphate hydrolases"/>
    <property type="match status" value="1"/>
</dbReference>
<keyword evidence="2" id="KW-1185">Reference proteome</keyword>
<organism evidence="1 2">
    <name type="scientific">Anaerosporobacter mobilis DSM 15930</name>
    <dbReference type="NCBI Taxonomy" id="1120996"/>
    <lineage>
        <taxon>Bacteria</taxon>
        <taxon>Bacillati</taxon>
        <taxon>Bacillota</taxon>
        <taxon>Clostridia</taxon>
        <taxon>Lachnospirales</taxon>
        <taxon>Lachnospiraceae</taxon>
        <taxon>Anaerosporobacter</taxon>
    </lineage>
</organism>
<proteinExistence type="predicted"/>
<sequence length="212" mass="24412">MIKNKNVIIKGKPASGKTTYALDFINQKPSDVHIFVYDVLGVYNDADVIMQKENENLMHFFNRVINIVNETVPRNHTSIIIIDHADDELNISNSEKLSHLQTIMAKMNQKDIFLYLLTQGVLLGHDLNSESFKLGITMSNIFNNFVIIEPFKSKAYCPKCGIHLMYRKVNGRKDEYDVICKNFLCTGFVVNATFNNLWTIDSEFYNYLSINK</sequence>
<reference evidence="1 2" key="1">
    <citation type="submission" date="2016-11" db="EMBL/GenBank/DDBJ databases">
        <authorList>
            <person name="Jaros S."/>
            <person name="Januszkiewicz K."/>
            <person name="Wedrychowicz H."/>
        </authorList>
    </citation>
    <scope>NUCLEOTIDE SEQUENCE [LARGE SCALE GENOMIC DNA]</scope>
    <source>
        <strain evidence="1 2">DSM 15930</strain>
    </source>
</reference>